<dbReference type="Proteomes" id="UP001151760">
    <property type="component" value="Unassembled WGS sequence"/>
</dbReference>
<proteinExistence type="predicted"/>
<keyword evidence="3" id="KW-1185">Reference proteome</keyword>
<dbReference type="EMBL" id="BQNB010012932">
    <property type="protein sequence ID" value="GJT09732.1"/>
    <property type="molecule type" value="Genomic_DNA"/>
</dbReference>
<evidence type="ECO:0000313" key="2">
    <source>
        <dbReference type="EMBL" id="GJT09732.1"/>
    </source>
</evidence>
<gene>
    <name evidence="2" type="ORF">Tco_0856774</name>
</gene>
<feature type="region of interest" description="Disordered" evidence="1">
    <location>
        <begin position="1"/>
        <end position="22"/>
    </location>
</feature>
<name>A0ABQ5B7S5_9ASTR</name>
<comment type="caution">
    <text evidence="2">The sequence shown here is derived from an EMBL/GenBank/DDBJ whole genome shotgun (WGS) entry which is preliminary data.</text>
</comment>
<reference evidence="2" key="1">
    <citation type="journal article" date="2022" name="Int. J. Mol. Sci.">
        <title>Draft Genome of Tanacetum Coccineum: Genomic Comparison of Closely Related Tanacetum-Family Plants.</title>
        <authorList>
            <person name="Yamashiro T."/>
            <person name="Shiraishi A."/>
            <person name="Nakayama K."/>
            <person name="Satake H."/>
        </authorList>
    </citation>
    <scope>NUCLEOTIDE SEQUENCE</scope>
</reference>
<reference evidence="2" key="2">
    <citation type="submission" date="2022-01" db="EMBL/GenBank/DDBJ databases">
        <authorList>
            <person name="Yamashiro T."/>
            <person name="Shiraishi A."/>
            <person name="Satake H."/>
            <person name="Nakayama K."/>
        </authorList>
    </citation>
    <scope>NUCLEOTIDE SEQUENCE</scope>
</reference>
<evidence type="ECO:0000256" key="1">
    <source>
        <dbReference type="SAM" id="MobiDB-lite"/>
    </source>
</evidence>
<feature type="non-terminal residue" evidence="2">
    <location>
        <position position="1"/>
    </location>
</feature>
<organism evidence="2 3">
    <name type="scientific">Tanacetum coccineum</name>
    <dbReference type="NCBI Taxonomy" id="301880"/>
    <lineage>
        <taxon>Eukaryota</taxon>
        <taxon>Viridiplantae</taxon>
        <taxon>Streptophyta</taxon>
        <taxon>Embryophyta</taxon>
        <taxon>Tracheophyta</taxon>
        <taxon>Spermatophyta</taxon>
        <taxon>Magnoliopsida</taxon>
        <taxon>eudicotyledons</taxon>
        <taxon>Gunneridae</taxon>
        <taxon>Pentapetalae</taxon>
        <taxon>asterids</taxon>
        <taxon>campanulids</taxon>
        <taxon>Asterales</taxon>
        <taxon>Asteraceae</taxon>
        <taxon>Asteroideae</taxon>
        <taxon>Anthemideae</taxon>
        <taxon>Anthemidinae</taxon>
        <taxon>Tanacetum</taxon>
    </lineage>
</organism>
<sequence length="89" mass="9927">SRKEHGNNNKGTNASHPQMEKGYNQEVMPFSVPAAKAFIAQNGWLMETWIAPSFGGVESIVDQPAIMSYWDLRALKLKTFKDLKADVTS</sequence>
<accession>A0ABQ5B7S5</accession>
<protein>
    <submittedName>
        <fullName evidence="2">Uncharacterized protein</fullName>
    </submittedName>
</protein>
<evidence type="ECO:0000313" key="3">
    <source>
        <dbReference type="Proteomes" id="UP001151760"/>
    </source>
</evidence>